<gene>
    <name evidence="2" type="ORF">SSYIS1_40750</name>
</gene>
<proteinExistence type="predicted"/>
<feature type="transmembrane region" description="Helical" evidence="1">
    <location>
        <begin position="12"/>
        <end position="32"/>
    </location>
</feature>
<organism evidence="2 3">
    <name type="scientific">Serratia symbiotica</name>
    <dbReference type="NCBI Taxonomy" id="138074"/>
    <lineage>
        <taxon>Bacteria</taxon>
        <taxon>Pseudomonadati</taxon>
        <taxon>Pseudomonadota</taxon>
        <taxon>Gammaproteobacteria</taxon>
        <taxon>Enterobacterales</taxon>
        <taxon>Yersiniaceae</taxon>
        <taxon>Serratia</taxon>
    </lineage>
</organism>
<sequence>MTGMIANQLLWIAGIGGVIFYGIIFYWINSVVKKIEVKYSQRRVCLFYILSFAVMFHRLRLISYHFL</sequence>
<keyword evidence="2" id="KW-0614">Plasmid</keyword>
<evidence type="ECO:0000313" key="3">
    <source>
        <dbReference type="Proteomes" id="UP000324392"/>
    </source>
</evidence>
<dbReference type="AlphaFoldDB" id="A0A455VVF1"/>
<geneLocation type="plasmid" evidence="3">
    <name>pssyis1 dna</name>
</geneLocation>
<dbReference type="EMBL" id="AP019532">
    <property type="protein sequence ID" value="BBI93071.1"/>
    <property type="molecule type" value="Genomic_DNA"/>
</dbReference>
<feature type="transmembrane region" description="Helical" evidence="1">
    <location>
        <begin position="44"/>
        <end position="66"/>
    </location>
</feature>
<protein>
    <submittedName>
        <fullName evidence="2">Uncharacterized protein</fullName>
    </submittedName>
</protein>
<reference evidence="2 3" key="1">
    <citation type="submission" date="2019-03" db="EMBL/GenBank/DDBJ databases">
        <title>The genome sequence of Candidatus Serratia symbiotica strain IS.</title>
        <authorList>
            <person name="Nikoh N."/>
            <person name="Koga R."/>
            <person name="Oshima K."/>
            <person name="Hattori M."/>
            <person name="Fukatsu T."/>
        </authorList>
    </citation>
    <scope>NUCLEOTIDE SEQUENCE [LARGE SCALE GENOMIC DNA]</scope>
    <source>
        <strain evidence="2 3">IS</strain>
        <plasmid evidence="3">pssyis1 dna</plasmid>
    </source>
</reference>
<keyword evidence="1" id="KW-1133">Transmembrane helix</keyword>
<dbReference type="Proteomes" id="UP000324392">
    <property type="component" value="Plasmid pSsyis1"/>
</dbReference>
<evidence type="ECO:0000256" key="1">
    <source>
        <dbReference type="SAM" id="Phobius"/>
    </source>
</evidence>
<name>A0A455VVF1_9GAMM</name>
<keyword evidence="1" id="KW-0812">Transmembrane</keyword>
<evidence type="ECO:0000313" key="2">
    <source>
        <dbReference type="EMBL" id="BBI93071.1"/>
    </source>
</evidence>
<accession>A0A455VVF1</accession>
<keyword evidence="1" id="KW-0472">Membrane</keyword>